<proteinExistence type="predicted"/>
<reference evidence="2" key="1">
    <citation type="submission" date="2016-07" db="EMBL/GenBank/DDBJ databases">
        <authorList>
            <person name="Bretaudeau A."/>
        </authorList>
    </citation>
    <scope>NUCLEOTIDE SEQUENCE</scope>
    <source>
        <strain evidence="2">Rice</strain>
        <tissue evidence="2">Whole body</tissue>
    </source>
</reference>
<gene>
    <name evidence="2" type="ORF">SFRICE_010860</name>
</gene>
<accession>A0A2H1VCA7</accession>
<dbReference type="AlphaFoldDB" id="A0A2H1VCA7"/>
<evidence type="ECO:0000256" key="1">
    <source>
        <dbReference type="SAM" id="MobiDB-lite"/>
    </source>
</evidence>
<dbReference type="EMBL" id="ODYU01001792">
    <property type="protein sequence ID" value="SOQ38480.1"/>
    <property type="molecule type" value="Genomic_DNA"/>
</dbReference>
<feature type="region of interest" description="Disordered" evidence="1">
    <location>
        <begin position="58"/>
        <end position="80"/>
    </location>
</feature>
<organism evidence="2">
    <name type="scientific">Spodoptera frugiperda</name>
    <name type="common">Fall armyworm</name>
    <dbReference type="NCBI Taxonomy" id="7108"/>
    <lineage>
        <taxon>Eukaryota</taxon>
        <taxon>Metazoa</taxon>
        <taxon>Ecdysozoa</taxon>
        <taxon>Arthropoda</taxon>
        <taxon>Hexapoda</taxon>
        <taxon>Insecta</taxon>
        <taxon>Pterygota</taxon>
        <taxon>Neoptera</taxon>
        <taxon>Endopterygota</taxon>
        <taxon>Lepidoptera</taxon>
        <taxon>Glossata</taxon>
        <taxon>Ditrysia</taxon>
        <taxon>Noctuoidea</taxon>
        <taxon>Noctuidae</taxon>
        <taxon>Amphipyrinae</taxon>
        <taxon>Spodoptera</taxon>
    </lineage>
</organism>
<evidence type="ECO:0000313" key="2">
    <source>
        <dbReference type="EMBL" id="SOQ38480.1"/>
    </source>
</evidence>
<sequence>MCNANACTGLTLMLGFKDLCYSAALNETRRSVRLSQTKNNPVSTPVFRARAPYCKRAYGLPDSKQSPPPNDTQNTRGVTRRIVGAIPEYRSPFVT</sequence>
<protein>
    <submittedName>
        <fullName evidence="2">SFRICE_010860</fullName>
    </submittedName>
</protein>
<name>A0A2H1VCA7_SPOFR</name>